<evidence type="ECO:0000313" key="3">
    <source>
        <dbReference type="EnsemblFungi" id="PTTG_31134-t43_1-p1"/>
    </source>
</evidence>
<dbReference type="InterPro" id="IPR012332">
    <property type="entry name" value="Autotransporter_pectin_lyase_C"/>
</dbReference>
<dbReference type="PANTHER" id="PTHR35037:SF2">
    <property type="match status" value="1"/>
</dbReference>
<feature type="domain" description="Autochaperone" evidence="1">
    <location>
        <begin position="49"/>
        <end position="109"/>
    </location>
</feature>
<dbReference type="Gene3D" id="2.40.128.130">
    <property type="entry name" value="Autotransporter beta-domain"/>
    <property type="match status" value="1"/>
</dbReference>
<dbReference type="Pfam" id="PF18883">
    <property type="entry name" value="AC_1"/>
    <property type="match status" value="1"/>
</dbReference>
<dbReference type="InterPro" id="IPR011050">
    <property type="entry name" value="Pectin_lyase_fold/virulence"/>
</dbReference>
<reference evidence="2" key="1">
    <citation type="submission" date="2009-11" db="EMBL/GenBank/DDBJ databases">
        <authorList>
            <consortium name="The Broad Institute Genome Sequencing Platform"/>
            <person name="Ward D."/>
            <person name="Feldgarden M."/>
            <person name="Earl A."/>
            <person name="Young S.K."/>
            <person name="Zeng Q."/>
            <person name="Koehrsen M."/>
            <person name="Alvarado L."/>
            <person name="Berlin A."/>
            <person name="Bochicchio J."/>
            <person name="Borenstein D."/>
            <person name="Chapman S.B."/>
            <person name="Chen Z."/>
            <person name="Engels R."/>
            <person name="Freedman E."/>
            <person name="Gellesch M."/>
            <person name="Goldberg J."/>
            <person name="Griggs A."/>
            <person name="Gujja S."/>
            <person name="Heilman E."/>
            <person name="Heiman D."/>
            <person name="Hepburn T."/>
            <person name="Howarth C."/>
            <person name="Jen D."/>
            <person name="Larson L."/>
            <person name="Lewis B."/>
            <person name="Mehta T."/>
            <person name="Park D."/>
            <person name="Pearson M."/>
            <person name="Roberts A."/>
            <person name="Saif S."/>
            <person name="Shea T."/>
            <person name="Shenoy N."/>
            <person name="Sisk P."/>
            <person name="Stolte C."/>
            <person name="Sykes S."/>
            <person name="Thomson T."/>
            <person name="Walk T."/>
            <person name="White J."/>
            <person name="Yandava C."/>
            <person name="Izard J."/>
            <person name="Baranova O.V."/>
            <person name="Blanton J.M."/>
            <person name="Tanner A.C."/>
            <person name="Dewhirst F.E."/>
            <person name="Haas B."/>
            <person name="Nusbaum C."/>
            <person name="Birren B."/>
        </authorList>
    </citation>
    <scope>NUCLEOTIDE SEQUENCE [LARGE SCALE GENOMIC DNA]</scope>
    <source>
        <strain evidence="2">1-1 BBBD Race 1</strain>
    </source>
</reference>
<dbReference type="Gene3D" id="2.160.20.20">
    <property type="match status" value="1"/>
</dbReference>
<reference evidence="3" key="4">
    <citation type="submission" date="2025-05" db="UniProtKB">
        <authorList>
            <consortium name="EnsemblFungi"/>
        </authorList>
    </citation>
    <scope>IDENTIFICATION</scope>
    <source>
        <strain evidence="3">isolate 1-1 / race 1 (BBBD)</strain>
    </source>
</reference>
<dbReference type="EMBL" id="ADAS02013971">
    <property type="protein sequence ID" value="OAV84658.1"/>
    <property type="molecule type" value="Genomic_DNA"/>
</dbReference>
<dbReference type="NCBIfam" id="TIGR01414">
    <property type="entry name" value="autotrans_barl"/>
    <property type="match status" value="1"/>
</dbReference>
<dbReference type="AlphaFoldDB" id="A0A180FWU7"/>
<sequence>MVLTDGGVLNVASREYVFNSDLSNARYITNDIHHADYDYGVIALNSDGHLAVNGEVSGNYKVRIDNATGAGSVADYNNKEVIRIYDNNADTHTSFTAANKADLGAYTYEAQQQGDTVVLHQERLTDYANMALSIPSANTNIWHLQQDALANRLTNSRHGLTDNGGAWVNFFGGNFDGDNGTIHYDQDVTGVMVGVDSHIAGNNADWI</sequence>
<dbReference type="SUPFAM" id="SSF51126">
    <property type="entry name" value="Pectin lyase-like"/>
    <property type="match status" value="1"/>
</dbReference>
<dbReference type="SUPFAM" id="SSF103515">
    <property type="entry name" value="Autotransporter"/>
    <property type="match status" value="1"/>
</dbReference>
<proteinExistence type="predicted"/>
<dbReference type="Proteomes" id="UP000005240">
    <property type="component" value="Unassembled WGS sequence"/>
</dbReference>
<reference evidence="2" key="2">
    <citation type="submission" date="2016-05" db="EMBL/GenBank/DDBJ databases">
        <title>Comparative analysis highlights variable genome content of wheat rusts and divergence of the mating loci.</title>
        <authorList>
            <person name="Cuomo C.A."/>
            <person name="Bakkeren G."/>
            <person name="Szabo L."/>
            <person name="Khalil H."/>
            <person name="Joly D."/>
            <person name="Goldberg J."/>
            <person name="Young S."/>
            <person name="Zeng Q."/>
            <person name="Fellers J."/>
        </authorList>
    </citation>
    <scope>NUCLEOTIDE SEQUENCE [LARGE SCALE GENOMIC DNA]</scope>
    <source>
        <strain evidence="2">1-1 BBBD Race 1</strain>
    </source>
</reference>
<reference evidence="3 4" key="3">
    <citation type="journal article" date="2017" name="G3 (Bethesda)">
        <title>Comparative analysis highlights variable genome content of wheat rusts and divergence of the mating loci.</title>
        <authorList>
            <person name="Cuomo C.A."/>
            <person name="Bakkeren G."/>
            <person name="Khalil H.B."/>
            <person name="Panwar V."/>
            <person name="Joly D."/>
            <person name="Linning R."/>
            <person name="Sakthikumar S."/>
            <person name="Song X."/>
            <person name="Adiconis X."/>
            <person name="Fan L."/>
            <person name="Goldberg J.M."/>
            <person name="Levin J.Z."/>
            <person name="Young S."/>
            <person name="Zeng Q."/>
            <person name="Anikster Y."/>
            <person name="Bruce M."/>
            <person name="Wang M."/>
            <person name="Yin C."/>
            <person name="McCallum B."/>
            <person name="Szabo L.J."/>
            <person name="Hulbert S."/>
            <person name="Chen X."/>
            <person name="Fellers J.P."/>
        </authorList>
    </citation>
    <scope>NUCLEOTIDE SEQUENCE</scope>
    <source>
        <strain evidence="3">isolate 1-1 / race 1 (BBBD)</strain>
        <strain evidence="4">Isolate 1-1 / race 1 (BBBD)</strain>
    </source>
</reference>
<evidence type="ECO:0000313" key="2">
    <source>
        <dbReference type="EMBL" id="OAV84658.1"/>
    </source>
</evidence>
<keyword evidence="4" id="KW-1185">Reference proteome</keyword>
<dbReference type="EnsemblFungi" id="PTTG_31134-t43_1">
    <property type="protein sequence ID" value="PTTG_31134-t43_1-p1"/>
    <property type="gene ID" value="PTTG_31134"/>
</dbReference>
<protein>
    <recommendedName>
        <fullName evidence="1">Autochaperone domain-containing protein</fullName>
    </recommendedName>
</protein>
<dbReference type="InterPro" id="IPR036709">
    <property type="entry name" value="Autotransporte_beta_dom_sf"/>
</dbReference>
<dbReference type="InterPro" id="IPR043990">
    <property type="entry name" value="AC_1"/>
</dbReference>
<dbReference type="GO" id="GO:0019867">
    <property type="term" value="C:outer membrane"/>
    <property type="evidence" value="ECO:0007669"/>
    <property type="project" value="InterPro"/>
</dbReference>
<dbReference type="InterPro" id="IPR006315">
    <property type="entry name" value="OM_autotransptr_brl_dom"/>
</dbReference>
<accession>A0A180FWU7</accession>
<dbReference type="OrthoDB" id="10587217at2759"/>
<dbReference type="InterPro" id="IPR051551">
    <property type="entry name" value="Autotransporter_adhesion"/>
</dbReference>
<dbReference type="VEuPathDB" id="FungiDB:PTTG_31134"/>
<evidence type="ECO:0000259" key="1">
    <source>
        <dbReference type="Pfam" id="PF18883"/>
    </source>
</evidence>
<name>A0A180FWU7_PUCT1</name>
<organism evidence="2">
    <name type="scientific">Puccinia triticina (isolate 1-1 / race 1 (BBBD))</name>
    <name type="common">Brown leaf rust fungus</name>
    <dbReference type="NCBI Taxonomy" id="630390"/>
    <lineage>
        <taxon>Eukaryota</taxon>
        <taxon>Fungi</taxon>
        <taxon>Dikarya</taxon>
        <taxon>Basidiomycota</taxon>
        <taxon>Pucciniomycotina</taxon>
        <taxon>Pucciniomycetes</taxon>
        <taxon>Pucciniales</taxon>
        <taxon>Pucciniaceae</taxon>
        <taxon>Puccinia</taxon>
    </lineage>
</organism>
<gene>
    <name evidence="2" type="ORF">PTTG_31134</name>
</gene>
<dbReference type="PANTHER" id="PTHR35037">
    <property type="entry name" value="C-TERMINAL REGION OF AIDA-LIKE PROTEIN"/>
    <property type="match status" value="1"/>
</dbReference>
<evidence type="ECO:0000313" key="4">
    <source>
        <dbReference type="Proteomes" id="UP000005240"/>
    </source>
</evidence>
<feature type="non-terminal residue" evidence="2">
    <location>
        <position position="207"/>
    </location>
</feature>